<dbReference type="Gene3D" id="6.10.340.10">
    <property type="match status" value="1"/>
</dbReference>
<dbReference type="Gene3D" id="3.30.70.270">
    <property type="match status" value="1"/>
</dbReference>
<accession>A0A291TDC0</accession>
<protein>
    <submittedName>
        <fullName evidence="4">Diguanylate cyclase</fullName>
    </submittedName>
</protein>
<dbReference type="CDD" id="cd01949">
    <property type="entry name" value="GGDEF"/>
    <property type="match status" value="1"/>
</dbReference>
<dbReference type="InterPro" id="IPR050706">
    <property type="entry name" value="Cyclic-di-GMP_PDE-like"/>
</dbReference>
<feature type="domain" description="GGDEF" evidence="3">
    <location>
        <begin position="605"/>
        <end position="740"/>
    </location>
</feature>
<sequence length="1012" mass="112919">MQNRKPHSQKAPQTGHSIFGTILFSLLAVLAVEFLLLTFAVHVTRLGPQLNQNAEDILAMQVDNRSRYLQSIFHDAQELTSLSDAINGLTQQLLDEGEISLSTLDSSSDAAYPLLEAAAPELINTLRIKSVTGVFLILNTHDLDKRKQDSLMPAIYLRDLDPDAAPSQRNADLTFVRAPAQLVQSLSIATDNSWSPTIRYRALGNRGFLYPPFQAAYKDGASLAASDYGHWTSQSYLVPGDTHEAIAYSQPLILPDGTVYGVIGVELLADYLWENLPCSELQNNGTYFLAVTDTEELSASELQLRPVLRSHCDGQPGSADESLTLRLHSAHTHRYLFSNALYIASVSPLNLYSRNAPFSGKHWLLVGSVPAVQLFAFAQRLQQLFSFIMLITLAVGFVCSWLISRRLARPVAKLSAEVAAAEADSSAIPHLSATGIRELDQFSSAFTQLSKDVLDSSTRFLRIMKLASAELGGYELRDDSVYVTDNFFSMLGLAQEQPDPLTPKAFRALMGTLEQRWFYRLSPANNKVFAIPQPDGSTHYITLRITHILGESASEVGLAEDMTTTVLEQQRIEHERDYDTLTGLYRRRAFDRACDALFQQPEKLGCAALLMMDLDNLKQINDTYGHDWGDQYIRQTGQCFAANTPANTICSRLSGDEFLIFFYGYQDQAQLRAQLELLSAALQRSVSILPNGKQLHISISGGIAWYPTDGHDLLTLKKYADFAMYQVKHSHKGRMCDFDIGSYHQEAYAAQTQQDFERLLQEELVSYHFQPIYSARSGRVAAYEALMRVDLPTLHSPAQVMQLAHETGRLYEIERITVFHSSEIFQRMQAQGLLQSDALLFINSIANVSLTVEDVEEYAQRYPELLKRLVVEITEQEDLDRACLERKRNVPGFSGSFALDDYGSGYSNELNLLELSPRYIKIDISIVRGIDTDRDKQQIVSNIVAYAHARSMQLIAEGIETEAQLRTVIGLGVDLLQGYYLSRPAAVPAPVAPAAQAVIDQLEHQRFDPLGL</sequence>
<dbReference type="CDD" id="cd01948">
    <property type="entry name" value="EAL"/>
    <property type="match status" value="1"/>
</dbReference>
<dbReference type="Pfam" id="PF00563">
    <property type="entry name" value="EAL"/>
    <property type="match status" value="1"/>
</dbReference>
<dbReference type="PANTHER" id="PTHR33121">
    <property type="entry name" value="CYCLIC DI-GMP PHOSPHODIESTERASE PDEF"/>
    <property type="match status" value="1"/>
</dbReference>
<dbReference type="PROSITE" id="PS50883">
    <property type="entry name" value="EAL"/>
    <property type="match status" value="1"/>
</dbReference>
<feature type="transmembrane region" description="Helical" evidence="1">
    <location>
        <begin position="384"/>
        <end position="403"/>
    </location>
</feature>
<dbReference type="EMBL" id="CP023819">
    <property type="protein sequence ID" value="ATL91167.1"/>
    <property type="molecule type" value="Genomic_DNA"/>
</dbReference>
<dbReference type="Proteomes" id="UP000223709">
    <property type="component" value="Chromosome"/>
</dbReference>
<name>A0A291TDC0_9FIRM</name>
<keyword evidence="1" id="KW-1133">Transmembrane helix</keyword>
<proteinExistence type="predicted"/>
<keyword evidence="1" id="KW-0812">Transmembrane</keyword>
<dbReference type="PANTHER" id="PTHR33121:SF70">
    <property type="entry name" value="SIGNALING PROTEIN YKOW"/>
    <property type="match status" value="1"/>
</dbReference>
<keyword evidence="1" id="KW-0472">Membrane</keyword>
<dbReference type="RefSeq" id="WP_098925034.1">
    <property type="nucleotide sequence ID" value="NZ_CP023819.1"/>
</dbReference>
<dbReference type="PROSITE" id="PS50887">
    <property type="entry name" value="GGDEF"/>
    <property type="match status" value="1"/>
</dbReference>
<dbReference type="InterPro" id="IPR001633">
    <property type="entry name" value="EAL_dom"/>
</dbReference>
<dbReference type="InterPro" id="IPR035919">
    <property type="entry name" value="EAL_sf"/>
</dbReference>
<dbReference type="SUPFAM" id="SSF55073">
    <property type="entry name" value="Nucleotide cyclase"/>
    <property type="match status" value="1"/>
</dbReference>
<dbReference type="SMART" id="SM00052">
    <property type="entry name" value="EAL"/>
    <property type="match status" value="1"/>
</dbReference>
<dbReference type="Gene3D" id="3.20.20.450">
    <property type="entry name" value="EAL domain"/>
    <property type="match status" value="1"/>
</dbReference>
<dbReference type="SUPFAM" id="SSF141868">
    <property type="entry name" value="EAL domain-like"/>
    <property type="match status" value="1"/>
</dbReference>
<feature type="transmembrane region" description="Helical" evidence="1">
    <location>
        <begin position="21"/>
        <end position="43"/>
    </location>
</feature>
<dbReference type="InterPro" id="IPR043128">
    <property type="entry name" value="Rev_trsase/Diguanyl_cyclase"/>
</dbReference>
<dbReference type="InterPro" id="IPR000160">
    <property type="entry name" value="GGDEF_dom"/>
</dbReference>
<evidence type="ECO:0000259" key="3">
    <source>
        <dbReference type="PROSITE" id="PS50887"/>
    </source>
</evidence>
<dbReference type="NCBIfam" id="TIGR00254">
    <property type="entry name" value="GGDEF"/>
    <property type="match status" value="1"/>
</dbReference>
<dbReference type="AlphaFoldDB" id="A0A291TDC0"/>
<dbReference type="InterPro" id="IPR029787">
    <property type="entry name" value="Nucleotide_cyclase"/>
</dbReference>
<evidence type="ECO:0000313" key="4">
    <source>
        <dbReference type="EMBL" id="ATL91167.1"/>
    </source>
</evidence>
<feature type="domain" description="EAL" evidence="2">
    <location>
        <begin position="749"/>
        <end position="998"/>
    </location>
</feature>
<dbReference type="SMART" id="SM00267">
    <property type="entry name" value="GGDEF"/>
    <property type="match status" value="1"/>
</dbReference>
<dbReference type="Pfam" id="PF00990">
    <property type="entry name" value="GGDEF"/>
    <property type="match status" value="1"/>
</dbReference>
<reference evidence="4 5" key="1">
    <citation type="submission" date="2017-10" db="EMBL/GenBank/DDBJ databases">
        <title>Complete Genome Sequence of Faecalibacterium prausnitzii isolated from the gut of healthy adult Indian.</title>
        <authorList>
            <person name="Bag S."/>
            <person name="Ghosh T.S."/>
            <person name="Das B."/>
        </authorList>
    </citation>
    <scope>NUCLEOTIDE SEQUENCE [LARGE SCALE GENOMIC DNA]</scope>
    <source>
        <strain evidence="4 5">Indica</strain>
    </source>
</reference>
<evidence type="ECO:0000313" key="5">
    <source>
        <dbReference type="Proteomes" id="UP000223709"/>
    </source>
</evidence>
<organism evidence="4 5">
    <name type="scientific">Faecalibacterium prausnitzii</name>
    <dbReference type="NCBI Taxonomy" id="853"/>
    <lineage>
        <taxon>Bacteria</taxon>
        <taxon>Bacillati</taxon>
        <taxon>Bacillota</taxon>
        <taxon>Clostridia</taxon>
        <taxon>Eubacteriales</taxon>
        <taxon>Oscillospiraceae</taxon>
        <taxon>Faecalibacterium</taxon>
    </lineage>
</organism>
<gene>
    <name evidence="4" type="ORF">CRH10_13150</name>
</gene>
<evidence type="ECO:0000259" key="2">
    <source>
        <dbReference type="PROSITE" id="PS50883"/>
    </source>
</evidence>
<evidence type="ECO:0000256" key="1">
    <source>
        <dbReference type="SAM" id="Phobius"/>
    </source>
</evidence>
<dbReference type="GO" id="GO:0071111">
    <property type="term" value="F:cyclic-guanylate-specific phosphodiesterase activity"/>
    <property type="evidence" value="ECO:0007669"/>
    <property type="project" value="InterPro"/>
</dbReference>